<organism evidence="1 2">
    <name type="scientific">Gemmata massiliana</name>
    <dbReference type="NCBI Taxonomy" id="1210884"/>
    <lineage>
        <taxon>Bacteria</taxon>
        <taxon>Pseudomonadati</taxon>
        <taxon>Planctomycetota</taxon>
        <taxon>Planctomycetia</taxon>
        <taxon>Gemmatales</taxon>
        <taxon>Gemmataceae</taxon>
        <taxon>Gemmata</taxon>
    </lineage>
</organism>
<accession>A0A6P2CQ32</accession>
<proteinExistence type="predicted"/>
<evidence type="ECO:0000313" key="1">
    <source>
        <dbReference type="EMBL" id="VTR91013.1"/>
    </source>
</evidence>
<dbReference type="InterPro" id="IPR041916">
    <property type="entry name" value="Anti_sigma_zinc_sf"/>
</dbReference>
<dbReference type="KEGG" id="gms:SOIL9_67010"/>
<evidence type="ECO:0008006" key="3">
    <source>
        <dbReference type="Google" id="ProtNLM"/>
    </source>
</evidence>
<dbReference type="EMBL" id="LR593886">
    <property type="protein sequence ID" value="VTR91013.1"/>
    <property type="molecule type" value="Genomic_DNA"/>
</dbReference>
<gene>
    <name evidence="1" type="ORF">SOIL9_67010</name>
</gene>
<dbReference type="Proteomes" id="UP000464178">
    <property type="component" value="Chromosome"/>
</dbReference>
<protein>
    <recommendedName>
        <fullName evidence="3">Zinc-finger domain-containing protein</fullName>
    </recommendedName>
</protein>
<name>A0A6P2CQ32_9BACT</name>
<reference evidence="1 2" key="1">
    <citation type="submission" date="2019-05" db="EMBL/GenBank/DDBJ databases">
        <authorList>
            <consortium name="Science for Life Laboratories"/>
        </authorList>
    </citation>
    <scope>NUCLEOTIDE SEQUENCE [LARGE SCALE GENOMIC DNA]</scope>
    <source>
        <strain evidence="1">Soil9</strain>
    </source>
</reference>
<dbReference type="AlphaFoldDB" id="A0A6P2CQ32"/>
<dbReference type="RefSeq" id="WP_162666070.1">
    <property type="nucleotide sequence ID" value="NZ_LR593886.1"/>
</dbReference>
<sequence length="77" mass="8456">MTCTELAALLVDYLNGELVIEHHETVSIHISGCKKCEGFVATYSHTVRVARALPKCCSLSPAFEARLRAALNEHLSE</sequence>
<keyword evidence="2" id="KW-1185">Reference proteome</keyword>
<dbReference type="Gene3D" id="1.10.10.1320">
    <property type="entry name" value="Anti-sigma factor, zinc-finger domain"/>
    <property type="match status" value="1"/>
</dbReference>
<evidence type="ECO:0000313" key="2">
    <source>
        <dbReference type="Proteomes" id="UP000464178"/>
    </source>
</evidence>